<dbReference type="PANTHER" id="PTHR35006">
    <property type="entry name" value="GLYOXALASE FAMILY PROTEIN (AFU_ORTHOLOGUE AFUA_5G14830)"/>
    <property type="match status" value="1"/>
</dbReference>
<feature type="domain" description="VOC" evidence="1">
    <location>
        <begin position="1"/>
        <end position="127"/>
    </location>
</feature>
<dbReference type="Pfam" id="PF00903">
    <property type="entry name" value="Glyoxalase"/>
    <property type="match status" value="1"/>
</dbReference>
<dbReference type="InterPro" id="IPR037523">
    <property type="entry name" value="VOC_core"/>
</dbReference>
<dbReference type="InterPro" id="IPR029068">
    <property type="entry name" value="Glyas_Bleomycin-R_OHBP_Dase"/>
</dbReference>
<reference evidence="2 3" key="1">
    <citation type="submission" date="2020-05" db="EMBL/GenBank/DDBJ databases">
        <title>Erythrobacter mangrovi sp. nov., isolated from rhizosphere soil of mangrove plant (Kandelia candel).</title>
        <authorList>
            <person name="Ye Y.H."/>
        </authorList>
    </citation>
    <scope>NUCLEOTIDE SEQUENCE [LARGE SCALE GENOMIC DNA]</scope>
    <source>
        <strain evidence="2 3">EB310</strain>
    </source>
</reference>
<name>A0A7D4BTU0_9SPHN</name>
<dbReference type="InterPro" id="IPR004360">
    <property type="entry name" value="Glyas_Fos-R_dOase_dom"/>
</dbReference>
<dbReference type="CDD" id="cd07262">
    <property type="entry name" value="VOC_like"/>
    <property type="match status" value="1"/>
</dbReference>
<sequence length="131" mass="13820">MIGYVTLGTNDLARAAKFYDLIAGELGIGRMMEFDTFIAWGEPGGGAGIGLTKPFDGNAATVGNGVMVAFEAKDRDQVQRIYDIALANGGSDEGAPGPRGEPDANGMVFYAGYFRDPDGNKLNAFLMDKVS</sequence>
<organism evidence="2 3">
    <name type="scientific">Erythrobacter mangrovi</name>
    <dbReference type="NCBI Taxonomy" id="2739433"/>
    <lineage>
        <taxon>Bacteria</taxon>
        <taxon>Pseudomonadati</taxon>
        <taxon>Pseudomonadota</taxon>
        <taxon>Alphaproteobacteria</taxon>
        <taxon>Sphingomonadales</taxon>
        <taxon>Erythrobacteraceae</taxon>
        <taxon>Erythrobacter/Porphyrobacter group</taxon>
        <taxon>Erythrobacter</taxon>
    </lineage>
</organism>
<evidence type="ECO:0000313" key="2">
    <source>
        <dbReference type="EMBL" id="QKG70727.1"/>
    </source>
</evidence>
<dbReference type="SUPFAM" id="SSF54593">
    <property type="entry name" value="Glyoxalase/Bleomycin resistance protein/Dihydroxybiphenyl dioxygenase"/>
    <property type="match status" value="1"/>
</dbReference>
<evidence type="ECO:0000313" key="3">
    <source>
        <dbReference type="Proteomes" id="UP000504693"/>
    </source>
</evidence>
<dbReference type="AlphaFoldDB" id="A0A7D4BTU0"/>
<protein>
    <submittedName>
        <fullName evidence="2">VOC family protein</fullName>
    </submittedName>
</protein>
<dbReference type="KEGG" id="emv:HQR01_04715"/>
<dbReference type="EMBL" id="CP053921">
    <property type="protein sequence ID" value="QKG70727.1"/>
    <property type="molecule type" value="Genomic_DNA"/>
</dbReference>
<accession>A0A7D4BTU0</accession>
<gene>
    <name evidence="2" type="ORF">HQR01_04715</name>
</gene>
<dbReference type="PROSITE" id="PS51819">
    <property type="entry name" value="VOC"/>
    <property type="match status" value="1"/>
</dbReference>
<evidence type="ECO:0000259" key="1">
    <source>
        <dbReference type="PROSITE" id="PS51819"/>
    </source>
</evidence>
<proteinExistence type="predicted"/>
<dbReference type="PANTHER" id="PTHR35006:SF1">
    <property type="entry name" value="BLL2941 PROTEIN"/>
    <property type="match status" value="1"/>
</dbReference>
<dbReference type="Gene3D" id="3.10.180.10">
    <property type="entry name" value="2,3-Dihydroxybiphenyl 1,2-Dioxygenase, domain 1"/>
    <property type="match status" value="1"/>
</dbReference>
<dbReference type="RefSeq" id="WP_173212997.1">
    <property type="nucleotide sequence ID" value="NZ_CP053921.1"/>
</dbReference>
<dbReference type="Proteomes" id="UP000504693">
    <property type="component" value="Chromosome"/>
</dbReference>
<keyword evidence="3" id="KW-1185">Reference proteome</keyword>